<dbReference type="InterPro" id="IPR032675">
    <property type="entry name" value="LRR_dom_sf"/>
</dbReference>
<reference evidence="3" key="1">
    <citation type="journal article" date="2023" name="Insect Mol. Biol.">
        <title>Genome sequencing provides insights into the evolution of gene families encoding plant cell wall-degrading enzymes in longhorned beetles.</title>
        <authorList>
            <person name="Shin N.R."/>
            <person name="Okamura Y."/>
            <person name="Kirsch R."/>
            <person name="Pauchet Y."/>
        </authorList>
    </citation>
    <scope>NUCLEOTIDE SEQUENCE</scope>
    <source>
        <strain evidence="3">RBIC_L_NR</strain>
    </source>
</reference>
<accession>A0AAV8ZK13</accession>
<dbReference type="InterPro" id="IPR001611">
    <property type="entry name" value="Leu-rich_rpt"/>
</dbReference>
<evidence type="ECO:0000313" key="4">
    <source>
        <dbReference type="Proteomes" id="UP001162156"/>
    </source>
</evidence>
<comment type="caution">
    <text evidence="3">The sequence shown here is derived from an EMBL/GenBank/DDBJ whole genome shotgun (WGS) entry which is preliminary data.</text>
</comment>
<evidence type="ECO:0000256" key="2">
    <source>
        <dbReference type="ARBA" id="ARBA00022737"/>
    </source>
</evidence>
<dbReference type="InterPro" id="IPR003591">
    <property type="entry name" value="Leu-rich_rpt_typical-subtyp"/>
</dbReference>
<keyword evidence="2" id="KW-0677">Repeat</keyword>
<proteinExistence type="predicted"/>
<dbReference type="Gene3D" id="3.80.10.10">
    <property type="entry name" value="Ribonuclease Inhibitor"/>
    <property type="match status" value="1"/>
</dbReference>
<evidence type="ECO:0000256" key="1">
    <source>
        <dbReference type="ARBA" id="ARBA00022614"/>
    </source>
</evidence>
<name>A0AAV8ZK13_9CUCU</name>
<keyword evidence="1" id="KW-0433">Leucine-rich repeat</keyword>
<dbReference type="SUPFAM" id="SSF52058">
    <property type="entry name" value="L domain-like"/>
    <property type="match status" value="1"/>
</dbReference>
<protein>
    <recommendedName>
        <fullName evidence="5">LRRCT domain-containing protein</fullName>
    </recommendedName>
</protein>
<dbReference type="AlphaFoldDB" id="A0AAV8ZK13"/>
<dbReference type="EMBL" id="JANEYF010001483">
    <property type="protein sequence ID" value="KAJ8963818.1"/>
    <property type="molecule type" value="Genomic_DNA"/>
</dbReference>
<dbReference type="Proteomes" id="UP001162156">
    <property type="component" value="Unassembled WGS sequence"/>
</dbReference>
<gene>
    <name evidence="3" type="ORF">NQ314_005360</name>
</gene>
<sequence length="738" mass="82249">MLNLSFNQLPDLEETGLRSLRSLEMLDVSNNRISKVVGSSLEKMEWLVELRIDNNNICGVQGSAFNGMPRLRVLSLKNNKLMSFPEHAVQRLRGNIAILDIDGNPLTCSCNILWLQAWLQESSQTGPHCIDGTLLREKSLSRQDCSEQAEEAELVAPGCEAELLAAPDVYSTSQVFSHQWMNLKTFKNITKHVLGDKNNLAPSPEESDYFYDEYVDYPYNESFVDIHNFPNDSRKDKEVTETATVKIPLTTKSSHYTPGNTPTIYAATKNQSRKPDIPAKVSNSPSTSGFTFFGVPLSNLNLNNLLGGGTGRLESNSVAERKNAILNNPTRSTDRGNMGNTPYNLPLKMHPHFIGNMQPPSLPEIQTGFVPILPGYGGFKPIPNPNLPVKTPYITSITNVPPTESPDVTNVRTTSLHQIVNVPTVNENINRQFSAIVPKQQNSPPDLRNENIGSPTSLIRETNLSPQSITKVKSEVHGLPNPVNITTKPMDIEKGENLQTRIQVKSENRKENTTDNLIETISVFIQEITTENIDQTTLIPEFESFPNTEKIDSILTESSDDIPIITTDVADTGITISPKLLIGSAEVVPQNVTSNMIENAQVNPKKEDISNARAPLSALLIPEVHQPQFKHGGRSTIIKVPSPHIAANAPLQSNLELSQDSLTHREGKNTHDYKFIPTTEETSDDDINWYFANYNKSSLEPYVARITNTNRAVRELERHQFLYLMLFTFYAKIIFTLL</sequence>
<keyword evidence="4" id="KW-1185">Reference proteome</keyword>
<dbReference type="PANTHER" id="PTHR24366">
    <property type="entry name" value="IG(IMMUNOGLOBULIN) AND LRR(LEUCINE RICH REPEAT) DOMAINS"/>
    <property type="match status" value="1"/>
</dbReference>
<dbReference type="PANTHER" id="PTHR24366:SF96">
    <property type="entry name" value="LEUCINE RICH REPEAT CONTAINING 53"/>
    <property type="match status" value="1"/>
</dbReference>
<organism evidence="3 4">
    <name type="scientific">Rhamnusium bicolor</name>
    <dbReference type="NCBI Taxonomy" id="1586634"/>
    <lineage>
        <taxon>Eukaryota</taxon>
        <taxon>Metazoa</taxon>
        <taxon>Ecdysozoa</taxon>
        <taxon>Arthropoda</taxon>
        <taxon>Hexapoda</taxon>
        <taxon>Insecta</taxon>
        <taxon>Pterygota</taxon>
        <taxon>Neoptera</taxon>
        <taxon>Endopterygota</taxon>
        <taxon>Coleoptera</taxon>
        <taxon>Polyphaga</taxon>
        <taxon>Cucujiformia</taxon>
        <taxon>Chrysomeloidea</taxon>
        <taxon>Cerambycidae</taxon>
        <taxon>Lepturinae</taxon>
        <taxon>Rhagiini</taxon>
        <taxon>Rhamnusium</taxon>
    </lineage>
</organism>
<evidence type="ECO:0008006" key="5">
    <source>
        <dbReference type="Google" id="ProtNLM"/>
    </source>
</evidence>
<dbReference type="Pfam" id="PF13855">
    <property type="entry name" value="LRR_8"/>
    <property type="match status" value="1"/>
</dbReference>
<dbReference type="SMART" id="SM00369">
    <property type="entry name" value="LRR_TYP"/>
    <property type="match status" value="2"/>
</dbReference>
<dbReference type="PROSITE" id="PS51450">
    <property type="entry name" value="LRR"/>
    <property type="match status" value="1"/>
</dbReference>
<evidence type="ECO:0000313" key="3">
    <source>
        <dbReference type="EMBL" id="KAJ8963818.1"/>
    </source>
</evidence>